<organism evidence="2 3">
    <name type="scientific">bacterium (Candidatus Gribaldobacteria) CG10_big_fil_rev_8_21_14_0_10_37_21</name>
    <dbReference type="NCBI Taxonomy" id="2014275"/>
    <lineage>
        <taxon>Bacteria</taxon>
        <taxon>Candidatus Gribaldobacteria</taxon>
    </lineage>
</organism>
<evidence type="ECO:0000313" key="3">
    <source>
        <dbReference type="Proteomes" id="UP000230132"/>
    </source>
</evidence>
<dbReference type="EMBL" id="PFAX01000037">
    <property type="protein sequence ID" value="PIR89949.1"/>
    <property type="molecule type" value="Genomic_DNA"/>
</dbReference>
<dbReference type="Proteomes" id="UP000230132">
    <property type="component" value="Unassembled WGS sequence"/>
</dbReference>
<dbReference type="PANTHER" id="PTHR35800">
    <property type="entry name" value="PROTEIN JAG"/>
    <property type="match status" value="1"/>
</dbReference>
<dbReference type="AlphaFoldDB" id="A0A2H0UVA0"/>
<name>A0A2H0UVA0_9BACT</name>
<evidence type="ECO:0000313" key="2">
    <source>
        <dbReference type="EMBL" id="PIR89949.1"/>
    </source>
</evidence>
<dbReference type="Gene3D" id="3.30.300.20">
    <property type="match status" value="1"/>
</dbReference>
<sequence length="170" mass="19400">MKTKIQKQIQKITEEFFKKAGFSAVFDVALNEVQEQEEKDILGDLSDNTGWQVDLRIDSQEAQALIGKQGQTLADLQCLLKRIFKKKVGLNIFLRLDVNQYRANKERYLKGLANESADKVALEKKECVLPEMSSFDRRVIHLALENRSDVTTESIGESPNRKIVIKSSKE</sequence>
<dbReference type="Pfam" id="PF01424">
    <property type="entry name" value="R3H"/>
    <property type="match status" value="1"/>
</dbReference>
<dbReference type="SUPFAM" id="SSF82708">
    <property type="entry name" value="R3H domain"/>
    <property type="match status" value="1"/>
</dbReference>
<dbReference type="InterPro" id="IPR036867">
    <property type="entry name" value="R3H_dom_sf"/>
</dbReference>
<accession>A0A2H0UVA0</accession>
<dbReference type="InterPro" id="IPR039247">
    <property type="entry name" value="KhpB"/>
</dbReference>
<comment type="caution">
    <text evidence="2">The sequence shown here is derived from an EMBL/GenBank/DDBJ whole genome shotgun (WGS) entry which is preliminary data.</text>
</comment>
<protein>
    <recommendedName>
        <fullName evidence="1">R3H domain-containing protein</fullName>
    </recommendedName>
</protein>
<dbReference type="InterPro" id="IPR034079">
    <property type="entry name" value="R3H_KhpB"/>
</dbReference>
<gene>
    <name evidence="2" type="ORF">COU05_03545</name>
</gene>
<reference evidence="3" key="1">
    <citation type="submission" date="2017-09" db="EMBL/GenBank/DDBJ databases">
        <title>Depth-based differentiation of microbial function through sediment-hosted aquifers and enrichment of novel symbionts in the deep terrestrial subsurface.</title>
        <authorList>
            <person name="Probst A.J."/>
            <person name="Ladd B."/>
            <person name="Jarett J.K."/>
            <person name="Geller-Mcgrath D.E."/>
            <person name="Sieber C.M.K."/>
            <person name="Emerson J.B."/>
            <person name="Anantharaman K."/>
            <person name="Thomas B.C."/>
            <person name="Malmstrom R."/>
            <person name="Stieglmeier M."/>
            <person name="Klingl A."/>
            <person name="Woyke T."/>
            <person name="Ryan C.M."/>
            <person name="Banfield J.F."/>
        </authorList>
    </citation>
    <scope>NUCLEOTIDE SEQUENCE [LARGE SCALE GENOMIC DNA]</scope>
</reference>
<dbReference type="InterPro" id="IPR015946">
    <property type="entry name" value="KH_dom-like_a/b"/>
</dbReference>
<dbReference type="PANTHER" id="PTHR35800:SF1">
    <property type="entry name" value="RNA-BINDING PROTEIN KHPB"/>
    <property type="match status" value="1"/>
</dbReference>
<dbReference type="GO" id="GO:0003723">
    <property type="term" value="F:RNA binding"/>
    <property type="evidence" value="ECO:0007669"/>
    <property type="project" value="InterPro"/>
</dbReference>
<feature type="domain" description="R3H" evidence="1">
    <location>
        <begin position="103"/>
        <end position="169"/>
    </location>
</feature>
<dbReference type="PROSITE" id="PS51061">
    <property type="entry name" value="R3H"/>
    <property type="match status" value="1"/>
</dbReference>
<dbReference type="InterPro" id="IPR001374">
    <property type="entry name" value="R3H_dom"/>
</dbReference>
<dbReference type="SMART" id="SM00393">
    <property type="entry name" value="R3H"/>
    <property type="match status" value="1"/>
</dbReference>
<proteinExistence type="predicted"/>
<evidence type="ECO:0000259" key="1">
    <source>
        <dbReference type="PROSITE" id="PS51061"/>
    </source>
</evidence>
<dbReference type="CDD" id="cd02644">
    <property type="entry name" value="R3H_jag"/>
    <property type="match status" value="1"/>
</dbReference>
<dbReference type="Gene3D" id="3.30.1370.50">
    <property type="entry name" value="R3H-like domain"/>
    <property type="match status" value="1"/>
</dbReference>